<dbReference type="AlphaFoldDB" id="T1CJ01"/>
<dbReference type="InterPro" id="IPR003423">
    <property type="entry name" value="OMP_efflux"/>
</dbReference>
<accession>T1CJ01</accession>
<name>T1CJ01_9ZZZZ</name>
<protein>
    <submittedName>
        <fullName evidence="1">Outer membrane efflux protein</fullName>
    </submittedName>
</protein>
<dbReference type="SUPFAM" id="SSF56954">
    <property type="entry name" value="Outer membrane efflux proteins (OEP)"/>
    <property type="match status" value="1"/>
</dbReference>
<reference evidence="1" key="1">
    <citation type="submission" date="2013-08" db="EMBL/GenBank/DDBJ databases">
        <authorList>
            <person name="Mendez C."/>
            <person name="Richter M."/>
            <person name="Ferrer M."/>
            <person name="Sanchez J."/>
        </authorList>
    </citation>
    <scope>NUCLEOTIDE SEQUENCE</scope>
</reference>
<organism evidence="1">
    <name type="scientific">mine drainage metagenome</name>
    <dbReference type="NCBI Taxonomy" id="410659"/>
    <lineage>
        <taxon>unclassified sequences</taxon>
        <taxon>metagenomes</taxon>
        <taxon>ecological metagenomes</taxon>
    </lineage>
</organism>
<proteinExistence type="predicted"/>
<dbReference type="PANTHER" id="PTHR30203">
    <property type="entry name" value="OUTER MEMBRANE CATION EFFLUX PROTEIN"/>
    <property type="match status" value="1"/>
</dbReference>
<dbReference type="InterPro" id="IPR010131">
    <property type="entry name" value="MdtP/NodT-like"/>
</dbReference>
<dbReference type="Gene3D" id="1.20.1600.10">
    <property type="entry name" value="Outer membrane efflux proteins (OEP)"/>
    <property type="match status" value="1"/>
</dbReference>
<feature type="non-terminal residue" evidence="1">
    <location>
        <position position="1"/>
    </location>
</feature>
<evidence type="ECO:0000313" key="1">
    <source>
        <dbReference type="EMBL" id="EQD67590.1"/>
    </source>
</evidence>
<dbReference type="EMBL" id="AUZX01005505">
    <property type="protein sequence ID" value="EQD67590.1"/>
    <property type="molecule type" value="Genomic_DNA"/>
</dbReference>
<comment type="caution">
    <text evidence="1">The sequence shown here is derived from an EMBL/GenBank/DDBJ whole genome shotgun (WGS) entry which is preliminary data.</text>
</comment>
<sequence length="428" mass="47313">EPINLRVSARRFAARSLHNRRLGAYLTAMGVRPRDRWGFRRLTYVAVFERPQLSIANARYRAALGRLTIAEQIDNPVIGISTAYNASVPLPTPWSVGPLFSFLIQNFYSKDALIGAARQNVLAAREAIDSVAWEERKAVYDALLGLWAARRTTTLYRRQAALDRSITRAVEERYRIGTASATALTTADLNAERAAFRWHQAQLAAALATAQLAGVVGLPSAALTDVRLSFAIFRQLRVPAALDADEQVALIERPAVRQALAQYNAAQYRLQAAVDGLTNGVKIAPGYVDSQQTDNYLLALKAHAPLFNQHQGQIAVARAERHRAAAQLKFVQESVFSQIERAVVYWHESGTATEASRRALRSAERELAASREAYRAGVIGEVRLLGVRLQVLSARIQLLSAEKEHYAASGDLMTALHRKLWKIRNATG</sequence>
<gene>
    <name evidence="1" type="ORF">B1A_07660</name>
</gene>
<reference evidence="1" key="2">
    <citation type="journal article" date="2014" name="ISME J.">
        <title>Microbial stratification in low pH oxic and suboxic macroscopic growths along an acid mine drainage.</title>
        <authorList>
            <person name="Mendez-Garcia C."/>
            <person name="Mesa V."/>
            <person name="Sprenger R.R."/>
            <person name="Richter M."/>
            <person name="Diez M.S."/>
            <person name="Solano J."/>
            <person name="Bargiela R."/>
            <person name="Golyshina O.V."/>
            <person name="Manteca A."/>
            <person name="Ramos J.L."/>
            <person name="Gallego J.R."/>
            <person name="Llorente I."/>
            <person name="Martins Dos Santos V.A."/>
            <person name="Jensen O.N."/>
            <person name="Pelaez A.I."/>
            <person name="Sanchez J."/>
            <person name="Ferrer M."/>
        </authorList>
    </citation>
    <scope>NUCLEOTIDE SEQUENCE</scope>
</reference>
<dbReference type="GO" id="GO:0015562">
    <property type="term" value="F:efflux transmembrane transporter activity"/>
    <property type="evidence" value="ECO:0007669"/>
    <property type="project" value="InterPro"/>
</dbReference>
<dbReference type="Pfam" id="PF02321">
    <property type="entry name" value="OEP"/>
    <property type="match status" value="2"/>
</dbReference>